<feature type="transmembrane region" description="Helical" evidence="6">
    <location>
        <begin position="353"/>
        <end position="373"/>
    </location>
</feature>
<feature type="transmembrane region" description="Helical" evidence="6">
    <location>
        <begin position="150"/>
        <end position="177"/>
    </location>
</feature>
<dbReference type="STRING" id="1547922.ISF6_1639"/>
<evidence type="ECO:0008006" key="9">
    <source>
        <dbReference type="Google" id="ProtNLM"/>
    </source>
</evidence>
<dbReference type="AlphaFoldDB" id="A0A0K8NZQ8"/>
<feature type="transmembrane region" description="Helical" evidence="6">
    <location>
        <begin position="318"/>
        <end position="341"/>
    </location>
</feature>
<evidence type="ECO:0000256" key="1">
    <source>
        <dbReference type="ARBA" id="ARBA00004651"/>
    </source>
</evidence>
<comment type="subcellular location">
    <subcellularLocation>
        <location evidence="1">Cell membrane</location>
        <topology evidence="1">Multi-pass membrane protein</topology>
    </subcellularLocation>
</comment>
<dbReference type="OrthoDB" id="88014at2"/>
<feature type="transmembrane region" description="Helical" evidence="6">
    <location>
        <begin position="437"/>
        <end position="456"/>
    </location>
</feature>
<evidence type="ECO:0000256" key="2">
    <source>
        <dbReference type="ARBA" id="ARBA00022475"/>
    </source>
</evidence>
<evidence type="ECO:0000256" key="4">
    <source>
        <dbReference type="ARBA" id="ARBA00022989"/>
    </source>
</evidence>
<evidence type="ECO:0000313" key="7">
    <source>
        <dbReference type="EMBL" id="GAP35866.1"/>
    </source>
</evidence>
<keyword evidence="4 6" id="KW-1133">Transmembrane helix</keyword>
<dbReference type="PANTHER" id="PTHR30250">
    <property type="entry name" value="PST FAMILY PREDICTED COLANIC ACID TRANSPORTER"/>
    <property type="match status" value="1"/>
</dbReference>
<dbReference type="GO" id="GO:0005886">
    <property type="term" value="C:plasma membrane"/>
    <property type="evidence" value="ECO:0007669"/>
    <property type="project" value="UniProtKB-SubCell"/>
</dbReference>
<feature type="transmembrane region" description="Helical" evidence="6">
    <location>
        <begin position="286"/>
        <end position="306"/>
    </location>
</feature>
<feature type="transmembrane region" description="Helical" evidence="6">
    <location>
        <begin position="253"/>
        <end position="274"/>
    </location>
</feature>
<reference evidence="8" key="1">
    <citation type="submission" date="2015-07" db="EMBL/GenBank/DDBJ databases">
        <title>Discovery of a poly(ethylene terephthalate assimilation.</title>
        <authorList>
            <person name="Yoshida S."/>
            <person name="Hiraga K."/>
            <person name="Takehana T."/>
            <person name="Taniguchi I."/>
            <person name="Yamaji H."/>
            <person name="Maeda Y."/>
            <person name="Toyohara K."/>
            <person name="Miyamoto K."/>
            <person name="Kimura Y."/>
            <person name="Oda K."/>
        </authorList>
    </citation>
    <scope>NUCLEOTIDE SEQUENCE [LARGE SCALE GENOMIC DNA]</scope>
    <source>
        <strain evidence="8">NBRC 110686 / TISTR 2288 / 201-F6</strain>
    </source>
</reference>
<keyword evidence="8" id="KW-1185">Reference proteome</keyword>
<organism evidence="7 8">
    <name type="scientific">Piscinibacter sakaiensis</name>
    <name type="common">Ideonella sakaiensis</name>
    <dbReference type="NCBI Taxonomy" id="1547922"/>
    <lineage>
        <taxon>Bacteria</taxon>
        <taxon>Pseudomonadati</taxon>
        <taxon>Pseudomonadota</taxon>
        <taxon>Betaproteobacteria</taxon>
        <taxon>Burkholderiales</taxon>
        <taxon>Sphaerotilaceae</taxon>
        <taxon>Piscinibacter</taxon>
    </lineage>
</organism>
<evidence type="ECO:0000256" key="3">
    <source>
        <dbReference type="ARBA" id="ARBA00022692"/>
    </source>
</evidence>
<feature type="transmembrane region" description="Helical" evidence="6">
    <location>
        <begin position="12"/>
        <end position="30"/>
    </location>
</feature>
<evidence type="ECO:0000256" key="5">
    <source>
        <dbReference type="ARBA" id="ARBA00023136"/>
    </source>
</evidence>
<dbReference type="Pfam" id="PF13440">
    <property type="entry name" value="Polysacc_synt_3"/>
    <property type="match status" value="1"/>
</dbReference>
<sequence length="478" mass="49120">MGPRLLSRLGSTLGARLVMAAVNFGLFWALSHTLDVGSLGSYALLMNLFYMAQGLPLLGLSVPLERRAAAQPETLAQELSNALTIALPVGAALGLGIAAWGALAHGPALALPFALLGAAVFVSAWILVAESVLMGREEMAAIARRQCAEAVLRLALALAVIALGGGLAGVMAVFLLLRVGLAAAYLRTGRLPRPRVGLLARAIFRRNLSEMPVYFGIAMLAGIVSRADALVLDRVGGPADVAMYTVASRLYDAALMLPTVVAIVLLPALARLYASDAPRFRAGLAGMLLAVGGLGLPLALGTAALAQPLMDLLYPPQYAAAAPILRWLMVAAWLTAIDQVLSSAMLASEAQHADFLSMALSIAALAAGFALAVPALGPLGAAVAVTLALLARVAWRLRWLLRHHAAEGLGRRLLAGAACAAAGLGGLLAGLPHGALAALAGSWGALLLAGAASGALRPSTLRGLRHWRERWAAGGTLD</sequence>
<evidence type="ECO:0000313" key="8">
    <source>
        <dbReference type="Proteomes" id="UP000037660"/>
    </source>
</evidence>
<feature type="transmembrane region" description="Helical" evidence="6">
    <location>
        <begin position="413"/>
        <end position="431"/>
    </location>
</feature>
<feature type="transmembrane region" description="Helical" evidence="6">
    <location>
        <begin position="109"/>
        <end position="129"/>
    </location>
</feature>
<protein>
    <recommendedName>
        <fullName evidence="9">Polysaccharide biosynthesis protein C-terminal domain-containing protein</fullName>
    </recommendedName>
</protein>
<dbReference type="PANTHER" id="PTHR30250:SF11">
    <property type="entry name" value="O-ANTIGEN TRANSPORTER-RELATED"/>
    <property type="match status" value="1"/>
</dbReference>
<evidence type="ECO:0000256" key="6">
    <source>
        <dbReference type="SAM" id="Phobius"/>
    </source>
</evidence>
<keyword evidence="3 6" id="KW-0812">Transmembrane</keyword>
<dbReference type="InterPro" id="IPR050833">
    <property type="entry name" value="Poly_Biosynth_Transport"/>
</dbReference>
<feature type="transmembrane region" description="Helical" evidence="6">
    <location>
        <begin position="379"/>
        <end position="401"/>
    </location>
</feature>
<dbReference type="EMBL" id="BBYR01000029">
    <property type="protein sequence ID" value="GAP35866.1"/>
    <property type="molecule type" value="Genomic_DNA"/>
</dbReference>
<reference evidence="7 8" key="2">
    <citation type="journal article" date="2016" name="Science">
        <title>A bacterium that degrades and assimilates poly(ethylene terephthalate).</title>
        <authorList>
            <person name="Yoshida S."/>
            <person name="Hiraga K."/>
            <person name="Takehana T."/>
            <person name="Taniguchi I."/>
            <person name="Yamaji H."/>
            <person name="Maeda Y."/>
            <person name="Toyohara K."/>
            <person name="Miyamoto K."/>
            <person name="Kimura Y."/>
            <person name="Oda K."/>
        </authorList>
    </citation>
    <scope>NUCLEOTIDE SEQUENCE [LARGE SCALE GENOMIC DNA]</scope>
    <source>
        <strain evidence="8">NBRC 110686 / TISTR 2288 / 201-F6</strain>
    </source>
</reference>
<comment type="caution">
    <text evidence="7">The sequence shown here is derived from an EMBL/GenBank/DDBJ whole genome shotgun (WGS) entry which is preliminary data.</text>
</comment>
<gene>
    <name evidence="7" type="ORF">ISF6_1639</name>
</gene>
<name>A0A0K8NZQ8_PISS1</name>
<feature type="transmembrane region" description="Helical" evidence="6">
    <location>
        <begin position="82"/>
        <end position="103"/>
    </location>
</feature>
<dbReference type="Proteomes" id="UP000037660">
    <property type="component" value="Unassembled WGS sequence"/>
</dbReference>
<keyword evidence="5 6" id="KW-0472">Membrane</keyword>
<dbReference type="RefSeq" id="WP_054019898.1">
    <property type="nucleotide sequence ID" value="NZ_BBYR01000029.1"/>
</dbReference>
<accession>A0A0K8NZQ8</accession>
<keyword evidence="2" id="KW-1003">Cell membrane</keyword>
<proteinExistence type="predicted"/>
<feature type="transmembrane region" description="Helical" evidence="6">
    <location>
        <begin position="42"/>
        <end position="62"/>
    </location>
</feature>